<organism evidence="2 3">
    <name type="scientific">Actinomycetospora rhizophila</name>
    <dbReference type="NCBI Taxonomy" id="1416876"/>
    <lineage>
        <taxon>Bacteria</taxon>
        <taxon>Bacillati</taxon>
        <taxon>Actinomycetota</taxon>
        <taxon>Actinomycetes</taxon>
        <taxon>Pseudonocardiales</taxon>
        <taxon>Pseudonocardiaceae</taxon>
        <taxon>Actinomycetospora</taxon>
    </lineage>
</organism>
<feature type="domain" description="DUF7455" evidence="1">
    <location>
        <begin position="18"/>
        <end position="61"/>
    </location>
</feature>
<dbReference type="RefSeq" id="WP_378021126.1">
    <property type="nucleotide sequence ID" value="NZ_JBHSKG010000005.1"/>
</dbReference>
<dbReference type="Proteomes" id="UP001596175">
    <property type="component" value="Unassembled WGS sequence"/>
</dbReference>
<reference evidence="3" key="1">
    <citation type="journal article" date="2019" name="Int. J. Syst. Evol. Microbiol.">
        <title>The Global Catalogue of Microorganisms (GCM) 10K type strain sequencing project: providing services to taxonomists for standard genome sequencing and annotation.</title>
        <authorList>
            <consortium name="The Broad Institute Genomics Platform"/>
            <consortium name="The Broad Institute Genome Sequencing Center for Infectious Disease"/>
            <person name="Wu L."/>
            <person name="Ma J."/>
        </authorList>
    </citation>
    <scope>NUCLEOTIDE SEQUENCE [LARGE SCALE GENOMIC DNA]</scope>
    <source>
        <strain evidence="3">XZYJ18</strain>
    </source>
</reference>
<evidence type="ECO:0000313" key="3">
    <source>
        <dbReference type="Proteomes" id="UP001596175"/>
    </source>
</evidence>
<accession>A0ABV9ZFP7</accession>
<proteinExistence type="predicted"/>
<sequence length="64" mass="6704">MTADTTAIVIAPQQAVRVDCDRCGVRALSLAILPGGGELAFCGHHGRAHRDRLRDAGAQLIALP</sequence>
<evidence type="ECO:0000259" key="1">
    <source>
        <dbReference type="Pfam" id="PF24254"/>
    </source>
</evidence>
<dbReference type="InterPro" id="IPR055878">
    <property type="entry name" value="DUF7455"/>
</dbReference>
<comment type="caution">
    <text evidence="2">The sequence shown here is derived from an EMBL/GenBank/DDBJ whole genome shotgun (WGS) entry which is preliminary data.</text>
</comment>
<protein>
    <recommendedName>
        <fullName evidence="1">DUF7455 domain-containing protein</fullName>
    </recommendedName>
</protein>
<name>A0ABV9ZFP7_9PSEU</name>
<evidence type="ECO:0000313" key="2">
    <source>
        <dbReference type="EMBL" id="MFC5138928.1"/>
    </source>
</evidence>
<gene>
    <name evidence="2" type="ORF">ACFPK1_11850</name>
</gene>
<dbReference type="Pfam" id="PF24254">
    <property type="entry name" value="DUF7455"/>
    <property type="match status" value="1"/>
</dbReference>
<keyword evidence="3" id="KW-1185">Reference proteome</keyword>
<dbReference type="EMBL" id="JBHSKG010000005">
    <property type="protein sequence ID" value="MFC5138928.1"/>
    <property type="molecule type" value="Genomic_DNA"/>
</dbReference>